<name>A0A9P4HQK0_9PEZI</name>
<feature type="region of interest" description="Disordered" evidence="2">
    <location>
        <begin position="1"/>
        <end position="63"/>
    </location>
</feature>
<evidence type="ECO:0000313" key="3">
    <source>
        <dbReference type="EMBL" id="KAF2086064.1"/>
    </source>
</evidence>
<feature type="compositionally biased region" description="Polar residues" evidence="2">
    <location>
        <begin position="1"/>
        <end position="15"/>
    </location>
</feature>
<feature type="compositionally biased region" description="Polar residues" evidence="2">
    <location>
        <begin position="145"/>
        <end position="155"/>
    </location>
</feature>
<keyword evidence="4" id="KW-1185">Reference proteome</keyword>
<feature type="compositionally biased region" description="Acidic residues" evidence="2">
    <location>
        <begin position="227"/>
        <end position="236"/>
    </location>
</feature>
<evidence type="ECO:0000256" key="2">
    <source>
        <dbReference type="SAM" id="MobiDB-lite"/>
    </source>
</evidence>
<sequence length="236" mass="27739">MIATTSYWQHQNTPNYMPPRPSPLAPRSANAPLHPPYMDPSNAKNDVPFAKRGYKPNPILKSRHSVTERRRDLFLKKVQEKRDDRRWEGREDQILRLDWFSRQKRWEANLARTAPKMDEPPEEEEEEAIFTDRPVFSSQQDHHMTSSQPDWSQKSTVEEEVEVVAQQEDQELDALLAMMEEEENKMAAEYDEPQTYGSDDEDYDRIFSDLLNEDQSVRSHEQHPFVDDDAMDMSNG</sequence>
<feature type="region of interest" description="Disordered" evidence="2">
    <location>
        <begin position="137"/>
        <end position="159"/>
    </location>
</feature>
<keyword evidence="1" id="KW-0175">Coiled coil</keyword>
<reference evidence="3" key="1">
    <citation type="journal article" date="2020" name="Stud. Mycol.">
        <title>101 Dothideomycetes genomes: a test case for predicting lifestyles and emergence of pathogens.</title>
        <authorList>
            <person name="Haridas S."/>
            <person name="Albert R."/>
            <person name="Binder M."/>
            <person name="Bloem J."/>
            <person name="Labutti K."/>
            <person name="Salamov A."/>
            <person name="Andreopoulos B."/>
            <person name="Baker S."/>
            <person name="Barry K."/>
            <person name="Bills G."/>
            <person name="Bluhm B."/>
            <person name="Cannon C."/>
            <person name="Castanera R."/>
            <person name="Culley D."/>
            <person name="Daum C."/>
            <person name="Ezra D."/>
            <person name="Gonzalez J."/>
            <person name="Henrissat B."/>
            <person name="Kuo A."/>
            <person name="Liang C."/>
            <person name="Lipzen A."/>
            <person name="Lutzoni F."/>
            <person name="Magnuson J."/>
            <person name="Mondo S."/>
            <person name="Nolan M."/>
            <person name="Ohm R."/>
            <person name="Pangilinan J."/>
            <person name="Park H.-J."/>
            <person name="Ramirez L."/>
            <person name="Alfaro M."/>
            <person name="Sun H."/>
            <person name="Tritt A."/>
            <person name="Yoshinaga Y."/>
            <person name="Zwiers L.-H."/>
            <person name="Turgeon B."/>
            <person name="Goodwin S."/>
            <person name="Spatafora J."/>
            <person name="Crous P."/>
            <person name="Grigoriev I."/>
        </authorList>
    </citation>
    <scope>NUCLEOTIDE SEQUENCE</scope>
    <source>
        <strain evidence="3">CBS 121410</strain>
    </source>
</reference>
<accession>A0A9P4HQK0</accession>
<dbReference type="Proteomes" id="UP000799776">
    <property type="component" value="Unassembled WGS sequence"/>
</dbReference>
<comment type="caution">
    <text evidence="3">The sequence shown here is derived from an EMBL/GenBank/DDBJ whole genome shotgun (WGS) entry which is preliminary data.</text>
</comment>
<gene>
    <name evidence="3" type="ORF">K490DRAFT_66990</name>
</gene>
<dbReference type="OrthoDB" id="5279705at2759"/>
<feature type="compositionally biased region" description="Basic and acidic residues" evidence="2">
    <location>
        <begin position="215"/>
        <end position="226"/>
    </location>
</feature>
<proteinExistence type="predicted"/>
<feature type="region of interest" description="Disordered" evidence="2">
    <location>
        <begin position="213"/>
        <end position="236"/>
    </location>
</feature>
<dbReference type="AlphaFoldDB" id="A0A9P4HQK0"/>
<dbReference type="EMBL" id="ML978726">
    <property type="protein sequence ID" value="KAF2086064.1"/>
    <property type="molecule type" value="Genomic_DNA"/>
</dbReference>
<protein>
    <submittedName>
        <fullName evidence="3">Uncharacterized protein</fullName>
    </submittedName>
</protein>
<feature type="coiled-coil region" evidence="1">
    <location>
        <begin position="165"/>
        <end position="192"/>
    </location>
</feature>
<evidence type="ECO:0000256" key="1">
    <source>
        <dbReference type="SAM" id="Coils"/>
    </source>
</evidence>
<organism evidence="3 4">
    <name type="scientific">Saccharata proteae CBS 121410</name>
    <dbReference type="NCBI Taxonomy" id="1314787"/>
    <lineage>
        <taxon>Eukaryota</taxon>
        <taxon>Fungi</taxon>
        <taxon>Dikarya</taxon>
        <taxon>Ascomycota</taxon>
        <taxon>Pezizomycotina</taxon>
        <taxon>Dothideomycetes</taxon>
        <taxon>Dothideomycetes incertae sedis</taxon>
        <taxon>Botryosphaeriales</taxon>
        <taxon>Saccharataceae</taxon>
        <taxon>Saccharata</taxon>
    </lineage>
</organism>
<evidence type="ECO:0000313" key="4">
    <source>
        <dbReference type="Proteomes" id="UP000799776"/>
    </source>
</evidence>